<evidence type="ECO:0000313" key="1">
    <source>
        <dbReference type="EMBL" id="MFC7303858.1"/>
    </source>
</evidence>
<comment type="caution">
    <text evidence="1">The sequence shown here is derived from an EMBL/GenBank/DDBJ whole genome shotgun (WGS) entry which is preliminary data.</text>
</comment>
<dbReference type="Proteomes" id="UP001596523">
    <property type="component" value="Unassembled WGS sequence"/>
</dbReference>
<dbReference type="RefSeq" id="WP_381827465.1">
    <property type="nucleotide sequence ID" value="NZ_JBHTCF010000002.1"/>
</dbReference>
<sequence>MGNTTGWEFTDDRGHLVTALRRPARVVAYIQAAAALWDHGLRPVGAFGSAHDRADSLDRAKAGELPLDDPDFAYFGAGGALDVDALLASGADLVVCVTYGGGQLYGIGPEAAKRLEEQVPLAALDIGQGRSLDQVRERCTELARALGAAPDPAADAELRDAEAQVRAAASSPTSPRVLALSGADQDTVHLARPHAWPDLAALASLGVRLCEPPAEGGVNWATTPWSEATALAPDVVLSDARGNAAPGHNPLAATVTTVPWNPELPPSARAHARYLRAVAAALDTTGRTGTV</sequence>
<dbReference type="SUPFAM" id="SSF53807">
    <property type="entry name" value="Helical backbone' metal receptor"/>
    <property type="match status" value="1"/>
</dbReference>
<evidence type="ECO:0000313" key="2">
    <source>
        <dbReference type="Proteomes" id="UP001596523"/>
    </source>
</evidence>
<reference evidence="2" key="1">
    <citation type="journal article" date="2019" name="Int. J. Syst. Evol. Microbiol.">
        <title>The Global Catalogue of Microorganisms (GCM) 10K type strain sequencing project: providing services to taxonomists for standard genome sequencing and annotation.</title>
        <authorList>
            <consortium name="The Broad Institute Genomics Platform"/>
            <consortium name="The Broad Institute Genome Sequencing Center for Infectious Disease"/>
            <person name="Wu L."/>
            <person name="Ma J."/>
        </authorList>
    </citation>
    <scope>NUCLEOTIDE SEQUENCE [LARGE SCALE GENOMIC DNA]</scope>
    <source>
        <strain evidence="2">SYNS20</strain>
    </source>
</reference>
<keyword evidence="2" id="KW-1185">Reference proteome</keyword>
<protein>
    <submittedName>
        <fullName evidence="1">ABC transporter substrate-binding protein</fullName>
    </submittedName>
</protein>
<organism evidence="1 2">
    <name type="scientific">Streptomyces monticola</name>
    <dbReference type="NCBI Taxonomy" id="2666263"/>
    <lineage>
        <taxon>Bacteria</taxon>
        <taxon>Bacillati</taxon>
        <taxon>Actinomycetota</taxon>
        <taxon>Actinomycetes</taxon>
        <taxon>Kitasatosporales</taxon>
        <taxon>Streptomycetaceae</taxon>
        <taxon>Streptomyces</taxon>
    </lineage>
</organism>
<dbReference type="EMBL" id="JBHTCF010000002">
    <property type="protein sequence ID" value="MFC7303858.1"/>
    <property type="molecule type" value="Genomic_DNA"/>
</dbReference>
<name>A0ABW2JE99_9ACTN</name>
<dbReference type="Gene3D" id="3.40.50.1980">
    <property type="entry name" value="Nitrogenase molybdenum iron protein domain"/>
    <property type="match status" value="2"/>
</dbReference>
<gene>
    <name evidence="1" type="ORF">ACFQVC_06470</name>
</gene>
<accession>A0ABW2JE99</accession>
<proteinExistence type="predicted"/>